<dbReference type="STRING" id="47855.GA0070606_0429"/>
<proteinExistence type="predicted"/>
<protein>
    <recommendedName>
        <fullName evidence="3">Tetratricopeptide repeat-containing protein</fullName>
    </recommendedName>
</protein>
<dbReference type="AlphaFoldDB" id="A0A1C6TSF9"/>
<gene>
    <name evidence="1" type="ORF">GA0070606_0429</name>
</gene>
<evidence type="ECO:0000313" key="1">
    <source>
        <dbReference type="EMBL" id="SCL44746.1"/>
    </source>
</evidence>
<dbReference type="EMBL" id="FMHZ01000002">
    <property type="protein sequence ID" value="SCL44746.1"/>
    <property type="molecule type" value="Genomic_DNA"/>
</dbReference>
<evidence type="ECO:0000313" key="2">
    <source>
        <dbReference type="Proteomes" id="UP000199001"/>
    </source>
</evidence>
<accession>A0A1C6TSF9</accession>
<dbReference type="InterPro" id="IPR011990">
    <property type="entry name" value="TPR-like_helical_dom_sf"/>
</dbReference>
<organism evidence="1 2">
    <name type="scientific">Micromonospora citrea</name>
    <dbReference type="NCBI Taxonomy" id="47855"/>
    <lineage>
        <taxon>Bacteria</taxon>
        <taxon>Bacillati</taxon>
        <taxon>Actinomycetota</taxon>
        <taxon>Actinomycetes</taxon>
        <taxon>Micromonosporales</taxon>
        <taxon>Micromonosporaceae</taxon>
        <taxon>Micromonospora</taxon>
    </lineage>
</organism>
<evidence type="ECO:0008006" key="3">
    <source>
        <dbReference type="Google" id="ProtNLM"/>
    </source>
</evidence>
<dbReference type="Proteomes" id="UP000199001">
    <property type="component" value="Unassembled WGS sequence"/>
</dbReference>
<name>A0A1C6TSF9_9ACTN</name>
<dbReference type="Gene3D" id="1.25.40.10">
    <property type="entry name" value="Tetratricopeptide repeat domain"/>
    <property type="match status" value="1"/>
</dbReference>
<sequence>MHSVLGDHREAHMFCAQAVVFNQEIGDGHAEAGAWDSLGRAHHCLGEYAQAGAVTCADARSREGVYREIRSVRRYADSRHG</sequence>
<keyword evidence="2" id="KW-1185">Reference proteome</keyword>
<reference evidence="2" key="1">
    <citation type="submission" date="2016-06" db="EMBL/GenBank/DDBJ databases">
        <authorList>
            <person name="Varghese N."/>
            <person name="Submissions Spin"/>
        </authorList>
    </citation>
    <scope>NUCLEOTIDE SEQUENCE [LARGE SCALE GENOMIC DNA]</scope>
    <source>
        <strain evidence="2">DSM 43903</strain>
    </source>
</reference>
<dbReference type="SUPFAM" id="SSF48452">
    <property type="entry name" value="TPR-like"/>
    <property type="match status" value="1"/>
</dbReference>